<dbReference type="AlphaFoldDB" id="A0A845QU61"/>
<protein>
    <submittedName>
        <fullName evidence="9">Sodium:proton antiporter</fullName>
    </submittedName>
</protein>
<evidence type="ECO:0000256" key="6">
    <source>
        <dbReference type="ARBA" id="ARBA00023136"/>
    </source>
</evidence>
<dbReference type="EMBL" id="QXXA01000005">
    <property type="protein sequence ID" value="NBI06065.1"/>
    <property type="molecule type" value="Genomic_DNA"/>
</dbReference>
<reference evidence="9 10" key="1">
    <citation type="submission" date="2018-08" db="EMBL/GenBank/DDBJ databases">
        <title>Murine metabolic-syndrome-specific gut microbial biobank.</title>
        <authorList>
            <person name="Liu C."/>
        </authorList>
    </citation>
    <scope>NUCLEOTIDE SEQUENCE [LARGE SCALE GENOMIC DNA]</scope>
    <source>
        <strain evidence="9 10">583</strain>
    </source>
</reference>
<evidence type="ECO:0000256" key="1">
    <source>
        <dbReference type="ARBA" id="ARBA00004651"/>
    </source>
</evidence>
<dbReference type="InterPro" id="IPR007182">
    <property type="entry name" value="MnhB"/>
</dbReference>
<keyword evidence="6 7" id="KW-0472">Membrane</keyword>
<dbReference type="InterPro" id="IPR050622">
    <property type="entry name" value="CPA3_antiporter_subunitB"/>
</dbReference>
<feature type="transmembrane region" description="Helical" evidence="7">
    <location>
        <begin position="105"/>
        <end position="129"/>
    </location>
</feature>
<gene>
    <name evidence="9" type="ORF">D3Z33_04220</name>
</gene>
<sequence length="134" mass="14918">MKKSEILTCICRILFPFILIYGFYVIINGHLSPGGGFQGGAILATAILITYIVEVPILEDIVILVKIEKYSFFIIILVAMTSIFTRGSFFTNFVPEHMSMGVKTIFLLILNFLIGIKVSTGLITILTTFMEEGE</sequence>
<evidence type="ECO:0000256" key="7">
    <source>
        <dbReference type="SAM" id="Phobius"/>
    </source>
</evidence>
<comment type="caution">
    <text evidence="9">The sequence shown here is derived from an EMBL/GenBank/DDBJ whole genome shotgun (WGS) entry which is preliminary data.</text>
</comment>
<dbReference type="RefSeq" id="WP_160196561.1">
    <property type="nucleotide sequence ID" value="NZ_QXXA01000005.1"/>
</dbReference>
<dbReference type="Pfam" id="PF04039">
    <property type="entry name" value="MnhB"/>
    <property type="match status" value="1"/>
</dbReference>
<dbReference type="OrthoDB" id="9798859at2"/>
<evidence type="ECO:0000256" key="5">
    <source>
        <dbReference type="ARBA" id="ARBA00022989"/>
    </source>
</evidence>
<dbReference type="GO" id="GO:0005886">
    <property type="term" value="C:plasma membrane"/>
    <property type="evidence" value="ECO:0007669"/>
    <property type="project" value="UniProtKB-SubCell"/>
</dbReference>
<comment type="subcellular location">
    <subcellularLocation>
        <location evidence="1">Cell membrane</location>
        <topology evidence="1">Multi-pass membrane protein</topology>
    </subcellularLocation>
</comment>
<dbReference type="PANTHER" id="PTHR33932:SF4">
    <property type="entry name" value="NA(+)_H(+) ANTIPORTER SUBUNIT B"/>
    <property type="match status" value="1"/>
</dbReference>
<accession>A0A845QU61</accession>
<evidence type="ECO:0000313" key="10">
    <source>
        <dbReference type="Proteomes" id="UP000467132"/>
    </source>
</evidence>
<keyword evidence="10" id="KW-1185">Reference proteome</keyword>
<evidence type="ECO:0000256" key="4">
    <source>
        <dbReference type="ARBA" id="ARBA00022692"/>
    </source>
</evidence>
<feature type="transmembrane region" description="Helical" evidence="7">
    <location>
        <begin position="39"/>
        <end position="58"/>
    </location>
</feature>
<proteinExistence type="inferred from homology"/>
<feature type="transmembrane region" description="Helical" evidence="7">
    <location>
        <begin position="70"/>
        <end position="93"/>
    </location>
</feature>
<dbReference type="PANTHER" id="PTHR33932">
    <property type="entry name" value="NA(+)/H(+) ANTIPORTER SUBUNIT B"/>
    <property type="match status" value="1"/>
</dbReference>
<evidence type="ECO:0000313" key="9">
    <source>
        <dbReference type="EMBL" id="NBI06065.1"/>
    </source>
</evidence>
<name>A0A845QU61_9CLOT</name>
<evidence type="ECO:0000256" key="2">
    <source>
        <dbReference type="ARBA" id="ARBA00009425"/>
    </source>
</evidence>
<keyword evidence="4 7" id="KW-0812">Transmembrane</keyword>
<evidence type="ECO:0000259" key="8">
    <source>
        <dbReference type="Pfam" id="PF04039"/>
    </source>
</evidence>
<dbReference type="Proteomes" id="UP000467132">
    <property type="component" value="Unassembled WGS sequence"/>
</dbReference>
<evidence type="ECO:0000256" key="3">
    <source>
        <dbReference type="ARBA" id="ARBA00022475"/>
    </source>
</evidence>
<comment type="similarity">
    <text evidence="2">Belongs to the CPA3 antiporters (TC 2.A.63) subunit B family.</text>
</comment>
<keyword evidence="5 7" id="KW-1133">Transmembrane helix</keyword>
<organism evidence="9 10">
    <name type="scientific">Senegalia massiliensis</name>
    <dbReference type="NCBI Taxonomy" id="1720316"/>
    <lineage>
        <taxon>Bacteria</taxon>
        <taxon>Bacillati</taxon>
        <taxon>Bacillota</taxon>
        <taxon>Clostridia</taxon>
        <taxon>Eubacteriales</taxon>
        <taxon>Clostridiaceae</taxon>
        <taxon>Senegalia</taxon>
    </lineage>
</organism>
<keyword evidence="3" id="KW-1003">Cell membrane</keyword>
<feature type="transmembrane region" description="Helical" evidence="7">
    <location>
        <begin position="7"/>
        <end position="27"/>
    </location>
</feature>
<feature type="domain" description="Na+/H+ antiporter MnhB subunit-related protein" evidence="8">
    <location>
        <begin position="6"/>
        <end position="123"/>
    </location>
</feature>